<dbReference type="GO" id="GO:0005524">
    <property type="term" value="F:ATP binding"/>
    <property type="evidence" value="ECO:0007669"/>
    <property type="project" value="UniProtKB-UniRule"/>
</dbReference>
<feature type="compositionally biased region" description="Low complexity" evidence="8">
    <location>
        <begin position="448"/>
        <end position="461"/>
    </location>
</feature>
<dbReference type="CDD" id="cd14335">
    <property type="entry name" value="UBA_SnRK1_plant"/>
    <property type="match status" value="1"/>
</dbReference>
<evidence type="ECO:0008006" key="12">
    <source>
        <dbReference type="Google" id="ProtNLM"/>
    </source>
</evidence>
<gene>
    <name evidence="11" type="ORF">NSCI0253_LOCUS29043</name>
</gene>
<feature type="compositionally biased region" description="Polar residues" evidence="8">
    <location>
        <begin position="415"/>
        <end position="441"/>
    </location>
</feature>
<keyword evidence="5" id="KW-0418">Kinase</keyword>
<dbReference type="InterPro" id="IPR015940">
    <property type="entry name" value="UBA"/>
</dbReference>
<dbReference type="PROSITE" id="PS00107">
    <property type="entry name" value="PROTEIN_KINASE_ATP"/>
    <property type="match status" value="1"/>
</dbReference>
<dbReference type="SMART" id="SM00220">
    <property type="entry name" value="S_TKc"/>
    <property type="match status" value="1"/>
</dbReference>
<evidence type="ECO:0000256" key="8">
    <source>
        <dbReference type="SAM" id="MobiDB-lite"/>
    </source>
</evidence>
<dbReference type="GO" id="GO:0004674">
    <property type="term" value="F:protein serine/threonine kinase activity"/>
    <property type="evidence" value="ECO:0007669"/>
    <property type="project" value="UniProtKB-KW"/>
</dbReference>
<evidence type="ECO:0000259" key="10">
    <source>
        <dbReference type="PROSITE" id="PS50030"/>
    </source>
</evidence>
<dbReference type="FunFam" id="3.30.200.20:FF:000003">
    <property type="entry name" value="Non-specific serine/threonine protein kinase"/>
    <property type="match status" value="1"/>
</dbReference>
<dbReference type="FunFam" id="1.10.510.10:FF:000571">
    <property type="entry name" value="Maternal embryonic leucine zipper kinase"/>
    <property type="match status" value="1"/>
</dbReference>
<feature type="compositionally biased region" description="Low complexity" evidence="8">
    <location>
        <begin position="590"/>
        <end position="604"/>
    </location>
</feature>
<evidence type="ECO:0000256" key="3">
    <source>
        <dbReference type="ARBA" id="ARBA00022679"/>
    </source>
</evidence>
<dbReference type="PROSITE" id="PS50011">
    <property type="entry name" value="PROTEIN_KINASE_DOM"/>
    <property type="match status" value="1"/>
</dbReference>
<comment type="subunit">
    <text evidence="1">Monomer.</text>
</comment>
<dbReference type="InterPro" id="IPR000719">
    <property type="entry name" value="Prot_kinase_dom"/>
</dbReference>
<dbReference type="PANTHER" id="PTHR24346:SF82">
    <property type="entry name" value="KP78A-RELATED"/>
    <property type="match status" value="1"/>
</dbReference>
<evidence type="ECO:0000313" key="11">
    <source>
        <dbReference type="EMBL" id="CAD8854691.1"/>
    </source>
</evidence>
<dbReference type="Pfam" id="PF00069">
    <property type="entry name" value="Pkinase"/>
    <property type="match status" value="1"/>
</dbReference>
<keyword evidence="2" id="KW-0723">Serine/threonine-protein kinase</keyword>
<feature type="domain" description="Protein kinase" evidence="9">
    <location>
        <begin position="16"/>
        <end position="268"/>
    </location>
</feature>
<evidence type="ECO:0000256" key="1">
    <source>
        <dbReference type="ARBA" id="ARBA00011245"/>
    </source>
</evidence>
<evidence type="ECO:0000256" key="5">
    <source>
        <dbReference type="ARBA" id="ARBA00022777"/>
    </source>
</evidence>
<dbReference type="EMBL" id="HBFQ01040964">
    <property type="protein sequence ID" value="CAD8854691.1"/>
    <property type="molecule type" value="Transcribed_RNA"/>
</dbReference>
<dbReference type="AlphaFoldDB" id="A0A7S1AHU1"/>
<dbReference type="PROSITE" id="PS50030">
    <property type="entry name" value="UBA"/>
    <property type="match status" value="1"/>
</dbReference>
<accession>A0A7S1AHU1</accession>
<keyword evidence="4 7" id="KW-0547">Nucleotide-binding</keyword>
<protein>
    <recommendedName>
        <fullName evidence="12">Non-specific serine/threonine protein kinase</fullName>
    </recommendedName>
</protein>
<reference evidence="11" key="1">
    <citation type="submission" date="2021-01" db="EMBL/GenBank/DDBJ databases">
        <authorList>
            <person name="Corre E."/>
            <person name="Pelletier E."/>
            <person name="Niang G."/>
            <person name="Scheremetjew M."/>
            <person name="Finn R."/>
            <person name="Kale V."/>
            <person name="Holt S."/>
            <person name="Cochrane G."/>
            <person name="Meng A."/>
            <person name="Brown T."/>
            <person name="Cohen L."/>
        </authorList>
    </citation>
    <scope>NUCLEOTIDE SEQUENCE</scope>
</reference>
<proteinExistence type="predicted"/>
<dbReference type="CDD" id="cd14003">
    <property type="entry name" value="STKc_AMPK-like"/>
    <property type="match status" value="1"/>
</dbReference>
<dbReference type="InterPro" id="IPR008271">
    <property type="entry name" value="Ser/Thr_kinase_AS"/>
</dbReference>
<feature type="compositionally biased region" description="Low complexity" evidence="8">
    <location>
        <begin position="539"/>
        <end position="553"/>
    </location>
</feature>
<evidence type="ECO:0000256" key="4">
    <source>
        <dbReference type="ARBA" id="ARBA00022741"/>
    </source>
</evidence>
<sequence>MPSAQVRPRAKSIGHYVLGKTVGEGTFGKVKLGTHILTGERVAVKVLEKERIVDVADVERVAREVHILKLIRHPHVVQLYEIIETRRQLYLLMEYASGGELFDYIVANGRVQEPEACRFFHQILAGVEKIHAMNIVHRDLKPENLLLDDHKNIKIVDFGLSNVYRDGQKLKTACGSPCYAAPEMIAGHSYVPSLCDLWSCGVILFALVCGYLPFEDQNTATLYKKILAADYHPPRFISDSVKDLIAGLLTTDPTKRFTIPMVRAHDWYRQIPESSKPHEAPEQNGLEEDVLRELDAFGFPRDYAVRCLEVNKHNHVTTTYYLLAEKKRRMMERLDRLLPGADVHRNFNMDLIGRPEGADMQQLVEDDCACQSPEIFGANDNVPQSQCDEATIFTGTGKPGTPPQVSRAPQADTRYPTSSSALPQGAQRRQSQPTSPCQTPGTEGARRSPMSSSVLGSGSPSNRVPEELACPNPTATVGSVTGTGTGASHTPRGSSGAVSYRPQSTPRTIAQRIFGKDSPRQASATSGGGTTPRKRTVPGSGSAAVGSIGSSSITARYNVRGTTPSPRENLKPTESARRREDLAAAQTAKSRLSARSPGAAARASPVGTAPASARSERNSGRTVPVTAPLTARIGTHTPNTTPRGCHGSQVGSGLTSPVPRVWNAWTPSATRATRLSPR</sequence>
<evidence type="ECO:0000256" key="6">
    <source>
        <dbReference type="ARBA" id="ARBA00022840"/>
    </source>
</evidence>
<feature type="compositionally biased region" description="Basic and acidic residues" evidence="8">
    <location>
        <begin position="568"/>
        <end position="582"/>
    </location>
</feature>
<feature type="domain" description="UBA" evidence="10">
    <location>
        <begin position="285"/>
        <end position="325"/>
    </location>
</feature>
<dbReference type="GO" id="GO:0005737">
    <property type="term" value="C:cytoplasm"/>
    <property type="evidence" value="ECO:0007669"/>
    <property type="project" value="TreeGrafter"/>
</dbReference>
<dbReference type="PROSITE" id="PS00108">
    <property type="entry name" value="PROTEIN_KINASE_ST"/>
    <property type="match status" value="1"/>
</dbReference>
<name>A0A7S1AHU1_NOCSC</name>
<dbReference type="InterPro" id="IPR017441">
    <property type="entry name" value="Protein_kinase_ATP_BS"/>
</dbReference>
<feature type="compositionally biased region" description="Polar residues" evidence="8">
    <location>
        <begin position="491"/>
        <end position="508"/>
    </location>
</feature>
<evidence type="ECO:0000256" key="2">
    <source>
        <dbReference type="ARBA" id="ARBA00022527"/>
    </source>
</evidence>
<keyword evidence="6 7" id="KW-0067">ATP-binding</keyword>
<feature type="compositionally biased region" description="Low complexity" evidence="8">
    <location>
        <begin position="474"/>
        <end position="488"/>
    </location>
</feature>
<dbReference type="GO" id="GO:0035556">
    <property type="term" value="P:intracellular signal transduction"/>
    <property type="evidence" value="ECO:0007669"/>
    <property type="project" value="TreeGrafter"/>
</dbReference>
<dbReference type="Gene3D" id="1.10.510.10">
    <property type="entry name" value="Transferase(Phosphotransferase) domain 1"/>
    <property type="match status" value="1"/>
</dbReference>
<keyword evidence="3" id="KW-0808">Transferase</keyword>
<dbReference type="SUPFAM" id="SSF56112">
    <property type="entry name" value="Protein kinase-like (PK-like)"/>
    <property type="match status" value="1"/>
</dbReference>
<evidence type="ECO:0000259" key="9">
    <source>
        <dbReference type="PROSITE" id="PS50011"/>
    </source>
</evidence>
<feature type="binding site" evidence="7">
    <location>
        <position position="45"/>
    </location>
    <ligand>
        <name>ATP</name>
        <dbReference type="ChEBI" id="CHEBI:30616"/>
    </ligand>
</feature>
<feature type="region of interest" description="Disordered" evidence="8">
    <location>
        <begin position="391"/>
        <end position="661"/>
    </location>
</feature>
<dbReference type="InterPro" id="IPR011009">
    <property type="entry name" value="Kinase-like_dom_sf"/>
</dbReference>
<dbReference type="PANTHER" id="PTHR24346">
    <property type="entry name" value="MAP/MICROTUBULE AFFINITY-REGULATING KINASE"/>
    <property type="match status" value="1"/>
</dbReference>
<evidence type="ECO:0000256" key="7">
    <source>
        <dbReference type="PROSITE-ProRule" id="PRU10141"/>
    </source>
</evidence>
<organism evidence="11">
    <name type="scientific">Noctiluca scintillans</name>
    <name type="common">Sea sparkle</name>
    <name type="synonym">Red tide dinoflagellate</name>
    <dbReference type="NCBI Taxonomy" id="2966"/>
    <lineage>
        <taxon>Eukaryota</taxon>
        <taxon>Sar</taxon>
        <taxon>Alveolata</taxon>
        <taxon>Dinophyceae</taxon>
        <taxon>Noctilucales</taxon>
        <taxon>Noctilucaceae</taxon>
        <taxon>Noctiluca</taxon>
    </lineage>
</organism>